<evidence type="ECO:0000313" key="1">
    <source>
        <dbReference type="EMBL" id="MBR1140544.1"/>
    </source>
</evidence>
<dbReference type="EMBL" id="JAFCLK010000043">
    <property type="protein sequence ID" value="MBR1140544.1"/>
    <property type="molecule type" value="Genomic_DNA"/>
</dbReference>
<dbReference type="Proteomes" id="UP001314635">
    <property type="component" value="Unassembled WGS sequence"/>
</dbReference>
<organism evidence="1 2">
    <name type="scientific">Bradyrhizobium denitrificans</name>
    <dbReference type="NCBI Taxonomy" id="2734912"/>
    <lineage>
        <taxon>Bacteria</taxon>
        <taxon>Pseudomonadati</taxon>
        <taxon>Pseudomonadota</taxon>
        <taxon>Alphaproteobacteria</taxon>
        <taxon>Hyphomicrobiales</taxon>
        <taxon>Nitrobacteraceae</taxon>
        <taxon>Bradyrhizobium</taxon>
    </lineage>
</organism>
<accession>A0ABS5GHP6</accession>
<protein>
    <submittedName>
        <fullName evidence="1">Uncharacterized protein</fullName>
    </submittedName>
</protein>
<name>A0ABS5GHP6_9BRAD</name>
<evidence type="ECO:0000313" key="2">
    <source>
        <dbReference type="Proteomes" id="UP001314635"/>
    </source>
</evidence>
<gene>
    <name evidence="1" type="ORF">JQ619_32805</name>
</gene>
<dbReference type="RefSeq" id="WP_011942662.1">
    <property type="nucleotide sequence ID" value="NZ_JABFDP010000041.1"/>
</dbReference>
<proteinExistence type="predicted"/>
<keyword evidence="2" id="KW-1185">Reference proteome</keyword>
<reference evidence="2" key="1">
    <citation type="journal article" date="2021" name="ISME J.">
        <title>Evolutionary origin and ecological implication of a unique nif island in free-living Bradyrhizobium lineages.</title>
        <authorList>
            <person name="Tao J."/>
        </authorList>
    </citation>
    <scope>NUCLEOTIDE SEQUENCE [LARGE SCALE GENOMIC DNA]</scope>
    <source>
        <strain evidence="2">SZCCT0094</strain>
    </source>
</reference>
<comment type="caution">
    <text evidence="1">The sequence shown here is derived from an EMBL/GenBank/DDBJ whole genome shotgun (WGS) entry which is preliminary data.</text>
</comment>
<sequence>MKNFLLVFDDGSGSDIDLKKYVESLDVGAEIYTLDGHVCFVKSDLSASELSSRLLKFAGSSLFFIADISNSEYEGRMLGVFWDFLKSRTLASAAE</sequence>